<evidence type="ECO:0000313" key="2">
    <source>
        <dbReference type="Proteomes" id="UP000277094"/>
    </source>
</evidence>
<evidence type="ECO:0008006" key="3">
    <source>
        <dbReference type="Google" id="ProtNLM"/>
    </source>
</evidence>
<name>A0A3N0DZC3_9ACTN</name>
<sequence length="128" mass="14420">MGVSEVHTLGRRFAHALADKDVPQLKQLLATDVDFRGLTPMKFWEAQDQDATIEIMLGTWFAPHENIDAILELNENDAVEDTAHVSYRFAITTPDGPHTAEQQAYYRTAGEQISYLRILCSGFRPVVD</sequence>
<accession>A0A3N0DZC3</accession>
<dbReference type="Proteomes" id="UP000277094">
    <property type="component" value="Unassembled WGS sequence"/>
</dbReference>
<comment type="caution">
    <text evidence="1">The sequence shown here is derived from an EMBL/GenBank/DDBJ whole genome shotgun (WGS) entry which is preliminary data.</text>
</comment>
<gene>
    <name evidence="1" type="ORF">EFL95_00200</name>
</gene>
<dbReference type="AlphaFoldDB" id="A0A3N0DZC3"/>
<dbReference type="EMBL" id="RJSG01000001">
    <property type="protein sequence ID" value="RNL80846.1"/>
    <property type="molecule type" value="Genomic_DNA"/>
</dbReference>
<proteinExistence type="predicted"/>
<organism evidence="1 2">
    <name type="scientific">Nocardioides marmorisolisilvae</name>
    <dbReference type="NCBI Taxonomy" id="1542737"/>
    <lineage>
        <taxon>Bacteria</taxon>
        <taxon>Bacillati</taxon>
        <taxon>Actinomycetota</taxon>
        <taxon>Actinomycetes</taxon>
        <taxon>Propionibacteriales</taxon>
        <taxon>Nocardioidaceae</taxon>
        <taxon>Nocardioides</taxon>
    </lineage>
</organism>
<keyword evidence="2" id="KW-1185">Reference proteome</keyword>
<evidence type="ECO:0000313" key="1">
    <source>
        <dbReference type="EMBL" id="RNL80846.1"/>
    </source>
</evidence>
<dbReference type="SUPFAM" id="SSF54427">
    <property type="entry name" value="NTF2-like"/>
    <property type="match status" value="1"/>
</dbReference>
<protein>
    <recommendedName>
        <fullName evidence="3">Nuclear transport factor 2 family protein</fullName>
    </recommendedName>
</protein>
<reference evidence="1 2" key="1">
    <citation type="submission" date="2018-11" db="EMBL/GenBank/DDBJ databases">
        <authorList>
            <person name="Li F."/>
        </authorList>
    </citation>
    <scope>NUCLEOTIDE SEQUENCE [LARGE SCALE GENOMIC DNA]</scope>
    <source>
        <strain evidence="1 2">KIS18-7</strain>
    </source>
</reference>
<dbReference type="InterPro" id="IPR032710">
    <property type="entry name" value="NTF2-like_dom_sf"/>
</dbReference>